<name>A0A3P7KPT3_STRVU</name>
<evidence type="ECO:0000313" key="2">
    <source>
        <dbReference type="Proteomes" id="UP000270094"/>
    </source>
</evidence>
<dbReference type="Proteomes" id="UP000270094">
    <property type="component" value="Unassembled WGS sequence"/>
</dbReference>
<dbReference type="EMBL" id="UYYB01013340">
    <property type="protein sequence ID" value="VDM69728.1"/>
    <property type="molecule type" value="Genomic_DNA"/>
</dbReference>
<gene>
    <name evidence="1" type="ORF">SVUK_LOCUS4726</name>
</gene>
<proteinExistence type="predicted"/>
<organism evidence="1 2">
    <name type="scientific">Strongylus vulgaris</name>
    <name type="common">Blood worm</name>
    <dbReference type="NCBI Taxonomy" id="40348"/>
    <lineage>
        <taxon>Eukaryota</taxon>
        <taxon>Metazoa</taxon>
        <taxon>Ecdysozoa</taxon>
        <taxon>Nematoda</taxon>
        <taxon>Chromadorea</taxon>
        <taxon>Rhabditida</taxon>
        <taxon>Rhabditina</taxon>
        <taxon>Rhabditomorpha</taxon>
        <taxon>Strongyloidea</taxon>
        <taxon>Strongylidae</taxon>
        <taxon>Strongylus</taxon>
    </lineage>
</organism>
<protein>
    <submittedName>
        <fullName evidence="1">Uncharacterized protein</fullName>
    </submittedName>
</protein>
<reference evidence="1 2" key="1">
    <citation type="submission" date="2018-11" db="EMBL/GenBank/DDBJ databases">
        <authorList>
            <consortium name="Pathogen Informatics"/>
        </authorList>
    </citation>
    <scope>NUCLEOTIDE SEQUENCE [LARGE SCALE GENOMIC DNA]</scope>
</reference>
<sequence>MRPWRIGPTRSVQASLPFSVQFPSNTDDLTDIAIPLPYRLENRARFEDRDRSEMSNHGELMYINQNFTSLHDRQHPSQFFKTNHRSYVKSQEESIYEDILAQEKQSLLSRNIIPSYEDFDDPWVARHVPRALPLPPRHSKNEEMGTSKSIPGTNGLFSRNGLKYCRFTVLFPETNF</sequence>
<accession>A0A3P7KPT3</accession>
<dbReference type="AlphaFoldDB" id="A0A3P7KPT3"/>
<keyword evidence="2" id="KW-1185">Reference proteome</keyword>
<dbReference type="OrthoDB" id="10504899at2759"/>
<evidence type="ECO:0000313" key="1">
    <source>
        <dbReference type="EMBL" id="VDM69728.1"/>
    </source>
</evidence>